<feature type="chain" id="PRO_5003592077" evidence="1">
    <location>
        <begin position="22"/>
        <end position="285"/>
    </location>
</feature>
<evidence type="ECO:0000313" key="3">
    <source>
        <dbReference type="Proteomes" id="UP000012046"/>
    </source>
</evidence>
<feature type="signal peptide" evidence="1">
    <location>
        <begin position="1"/>
        <end position="21"/>
    </location>
</feature>
<dbReference type="InterPro" id="IPR002816">
    <property type="entry name" value="TraB/PrgY/GumN_fam"/>
</dbReference>
<dbReference type="PANTHER" id="PTHR40590:SF1">
    <property type="entry name" value="CYTOPLASMIC PROTEIN"/>
    <property type="match status" value="1"/>
</dbReference>
<keyword evidence="1" id="KW-0732">Signal</keyword>
<name>H3ZHP7_9ALTE</name>
<organism evidence="2 3">
    <name type="scientific">Alishewanella jeotgali KCTC 22429</name>
    <dbReference type="NCBI Taxonomy" id="1129374"/>
    <lineage>
        <taxon>Bacteria</taxon>
        <taxon>Pseudomonadati</taxon>
        <taxon>Pseudomonadota</taxon>
        <taxon>Gammaproteobacteria</taxon>
        <taxon>Alteromonadales</taxon>
        <taxon>Alteromonadaceae</taxon>
        <taxon>Alishewanella</taxon>
    </lineage>
</organism>
<dbReference type="PANTHER" id="PTHR40590">
    <property type="entry name" value="CYTOPLASMIC PROTEIN-RELATED"/>
    <property type="match status" value="1"/>
</dbReference>
<accession>H3ZHP7</accession>
<dbReference type="Proteomes" id="UP000012046">
    <property type="component" value="Unassembled WGS sequence"/>
</dbReference>
<dbReference type="EMBL" id="AHTH01000048">
    <property type="protein sequence ID" value="EHR39903.1"/>
    <property type="molecule type" value="Genomic_DNA"/>
</dbReference>
<dbReference type="eggNOG" id="COG3735">
    <property type="taxonomic scope" value="Bacteria"/>
</dbReference>
<reference evidence="2 3" key="1">
    <citation type="journal article" date="2012" name="J. Bacteriol.">
        <title>Genome Sequence of Extracellular-Protease-Producing Alishewanella jeotgali Isolated from Traditional Korean Fermented Seafood.</title>
        <authorList>
            <person name="Jung J."/>
            <person name="Chun J."/>
            <person name="Park W."/>
        </authorList>
    </citation>
    <scope>NUCLEOTIDE SEQUENCE [LARGE SCALE GENOMIC DNA]</scope>
    <source>
        <strain evidence="2 3">KCTC 22429</strain>
    </source>
</reference>
<evidence type="ECO:0000313" key="2">
    <source>
        <dbReference type="EMBL" id="EHR39903.1"/>
    </source>
</evidence>
<protein>
    <submittedName>
        <fullName evidence="2">GumN family protein</fullName>
    </submittedName>
</protein>
<dbReference type="InterPro" id="IPR047111">
    <property type="entry name" value="YbaP-like"/>
</dbReference>
<sequence length="285" mass="31586">MRFLIQFSLLLLLFVSQSLSAASVWQVSKGDKTFYLAGTVHLLSESDFPLPKAYDTAFNASSKLLFETDLGAMTQPQGMMQLMSQNTFAPGQSLQQVLSPEVYAKLKAEAEKRQWPLTSLEQFKPAFASMTMSVLELQRLGAAGTGVDMHYWQLGQQQNKTLAGLETLDEHLGVLNAMNQLDANLVISSTLNDLDKLEAMLGEMKAAWVKGDVAQLEALFLKDLQQYPELEAILLTDRNHAWMNTLTTLQQNNVMVLVGALHLAGKDGLLKLLADQGYQLTQMTE</sequence>
<gene>
    <name evidence="2" type="ORF">AJE_14525</name>
</gene>
<dbReference type="Pfam" id="PF01963">
    <property type="entry name" value="TraB_PrgY_gumN"/>
    <property type="match status" value="1"/>
</dbReference>
<dbReference type="AlphaFoldDB" id="H3ZHP7"/>
<dbReference type="STRING" id="1129374.AJE_14525"/>
<dbReference type="PATRIC" id="fig|1129374.4.peg.2875"/>
<comment type="caution">
    <text evidence="2">The sequence shown here is derived from an EMBL/GenBank/DDBJ whole genome shotgun (WGS) entry which is preliminary data.</text>
</comment>
<proteinExistence type="predicted"/>
<dbReference type="CDD" id="cd14789">
    <property type="entry name" value="Tiki"/>
    <property type="match status" value="1"/>
</dbReference>
<evidence type="ECO:0000256" key="1">
    <source>
        <dbReference type="SAM" id="SignalP"/>
    </source>
</evidence>
<dbReference type="RefSeq" id="WP_008951472.1">
    <property type="nucleotide sequence ID" value="NZ_AHTH01000048.1"/>
</dbReference>
<keyword evidence="3" id="KW-1185">Reference proteome</keyword>